<dbReference type="SUPFAM" id="SSF53335">
    <property type="entry name" value="S-adenosyl-L-methionine-dependent methyltransferases"/>
    <property type="match status" value="1"/>
</dbReference>
<dbReference type="Proteomes" id="UP000659496">
    <property type="component" value="Unassembled WGS sequence"/>
</dbReference>
<keyword evidence="1" id="KW-0808">Transferase</keyword>
<reference evidence="1 2" key="1">
    <citation type="submission" date="2020-08" db="EMBL/GenBank/DDBJ databases">
        <title>A Genomic Blueprint of the Chicken Gut Microbiome.</title>
        <authorList>
            <person name="Gilroy R."/>
            <person name="Ravi A."/>
            <person name="Getino M."/>
            <person name="Pursley I."/>
            <person name="Horton D.L."/>
            <person name="Alikhan N.-F."/>
            <person name="Baker D."/>
            <person name="Gharbi K."/>
            <person name="Hall N."/>
            <person name="Watson M."/>
            <person name="Adriaenssens E.M."/>
            <person name="Foster-Nyarko E."/>
            <person name="Jarju S."/>
            <person name="Secka A."/>
            <person name="Antonio M."/>
            <person name="Oren A."/>
            <person name="Chaudhuri R."/>
            <person name="La Ragione R.M."/>
            <person name="Hildebrand F."/>
            <person name="Pallen M.J."/>
        </authorList>
    </citation>
    <scope>NUCLEOTIDE SEQUENCE [LARGE SCALE GENOMIC DNA]</scope>
    <source>
        <strain evidence="1 2">Sa3CUA8</strain>
    </source>
</reference>
<keyword evidence="2" id="KW-1185">Reference proteome</keyword>
<dbReference type="Gene3D" id="3.40.50.150">
    <property type="entry name" value="Vaccinia Virus protein VP39"/>
    <property type="match status" value="1"/>
</dbReference>
<organism evidence="1 2">
    <name type="scientific">Sporosarcina gallistercoris</name>
    <dbReference type="NCBI Taxonomy" id="2762245"/>
    <lineage>
        <taxon>Bacteria</taxon>
        <taxon>Bacillati</taxon>
        <taxon>Bacillota</taxon>
        <taxon>Bacilli</taxon>
        <taxon>Bacillales</taxon>
        <taxon>Caryophanaceae</taxon>
        <taxon>Sporosarcina</taxon>
    </lineage>
</organism>
<sequence>MTDQEMDKILRIRTEGTIEILQSSAHYNRYEATPYSVLDALFEIYPLRSTDHLVDFGCGKGRVPIYSAYRFGCIVTGVDLNGRLLQEAFFNLAEFRATQKRFRGSIEFEQTTAEMYEIQARQNVFYFFNPFSVEVFQTVIHNVLESVELHKRQVDVILYYPTTAYVYFLEEQTPFERIEELPIPALSIDNEDERILIYRYES</sequence>
<dbReference type="InterPro" id="IPR029063">
    <property type="entry name" value="SAM-dependent_MTases_sf"/>
</dbReference>
<name>A0ABR8PHG7_9BACL</name>
<dbReference type="GO" id="GO:0008168">
    <property type="term" value="F:methyltransferase activity"/>
    <property type="evidence" value="ECO:0007669"/>
    <property type="project" value="UniProtKB-KW"/>
</dbReference>
<evidence type="ECO:0000313" key="1">
    <source>
        <dbReference type="EMBL" id="MBD7907615.1"/>
    </source>
</evidence>
<evidence type="ECO:0000313" key="2">
    <source>
        <dbReference type="Proteomes" id="UP000659496"/>
    </source>
</evidence>
<dbReference type="GO" id="GO:0032259">
    <property type="term" value="P:methylation"/>
    <property type="evidence" value="ECO:0007669"/>
    <property type="project" value="UniProtKB-KW"/>
</dbReference>
<gene>
    <name evidence="1" type="ORF">H9659_04610</name>
</gene>
<comment type="caution">
    <text evidence="1">The sequence shown here is derived from an EMBL/GenBank/DDBJ whole genome shotgun (WGS) entry which is preliminary data.</text>
</comment>
<dbReference type="EMBL" id="JACSQY010000002">
    <property type="protein sequence ID" value="MBD7907615.1"/>
    <property type="molecule type" value="Genomic_DNA"/>
</dbReference>
<keyword evidence="1" id="KW-0489">Methyltransferase</keyword>
<dbReference type="CDD" id="cd02440">
    <property type="entry name" value="AdoMet_MTases"/>
    <property type="match status" value="1"/>
</dbReference>
<proteinExistence type="predicted"/>
<dbReference type="RefSeq" id="WP_191688751.1">
    <property type="nucleotide sequence ID" value="NZ_JACSQY010000002.1"/>
</dbReference>
<accession>A0ABR8PHG7</accession>
<protein>
    <submittedName>
        <fullName evidence="1">Class I SAM-dependent methyltransferase</fullName>
    </submittedName>
</protein>